<dbReference type="Pfam" id="PF00892">
    <property type="entry name" value="EamA"/>
    <property type="match status" value="1"/>
</dbReference>
<feature type="domain" description="EamA" evidence="2">
    <location>
        <begin position="7"/>
        <end position="122"/>
    </location>
</feature>
<name>A0A6N0HNP2_9GAMM</name>
<evidence type="ECO:0000259" key="2">
    <source>
        <dbReference type="Pfam" id="PF00892"/>
    </source>
</evidence>
<protein>
    <submittedName>
        <fullName evidence="3">EamA family transporter</fullName>
    </submittedName>
</protein>
<reference evidence="3 4" key="1">
    <citation type="submission" date="2020-05" db="EMBL/GenBank/DDBJ databases">
        <title>Horizontal transmission and recombination maintain forever young bacterial symbiont genomes.</title>
        <authorList>
            <person name="Russell S.L."/>
            <person name="Pepper-Tunick E."/>
            <person name="Svedberg J."/>
            <person name="Byrne A."/>
            <person name="Ruelas Castillo J."/>
            <person name="Vollmers C."/>
            <person name="Beinart R.A."/>
            <person name="Corbett-Detig R."/>
        </authorList>
    </citation>
    <scope>NUCLEOTIDE SEQUENCE [LARGE SCALE GENOMIC DNA]</scope>
    <source>
        <strain evidence="3">JDF_Ridge</strain>
    </source>
</reference>
<accession>A0A6N0HNP2</accession>
<feature type="transmembrane region" description="Helical" evidence="1">
    <location>
        <begin position="112"/>
        <end position="131"/>
    </location>
</feature>
<proteinExistence type="predicted"/>
<dbReference type="Proteomes" id="UP000509429">
    <property type="component" value="Chromosome"/>
</dbReference>
<evidence type="ECO:0000313" key="3">
    <source>
        <dbReference type="EMBL" id="QKQ23944.1"/>
    </source>
</evidence>
<organism evidence="3 4">
    <name type="scientific">Candidatus Ruthia endofausta</name>
    <dbReference type="NCBI Taxonomy" id="2738852"/>
    <lineage>
        <taxon>Bacteria</taxon>
        <taxon>Pseudomonadati</taxon>
        <taxon>Pseudomonadota</taxon>
        <taxon>Gammaproteobacteria</taxon>
        <taxon>Candidatus Pseudothioglobaceae</taxon>
        <taxon>Candidatus Ruthturnera</taxon>
    </lineage>
</organism>
<evidence type="ECO:0000256" key="1">
    <source>
        <dbReference type="SAM" id="Phobius"/>
    </source>
</evidence>
<feature type="transmembrane region" description="Helical" evidence="1">
    <location>
        <begin position="53"/>
        <end position="71"/>
    </location>
</feature>
<evidence type="ECO:0000313" key="4">
    <source>
        <dbReference type="Proteomes" id="UP000509429"/>
    </source>
</evidence>
<keyword evidence="1" id="KW-0812">Transmembrane</keyword>
<gene>
    <name evidence="3" type="ORF">HUE58_01890</name>
</gene>
<dbReference type="GO" id="GO:0016020">
    <property type="term" value="C:membrane"/>
    <property type="evidence" value="ECO:0007669"/>
    <property type="project" value="InterPro"/>
</dbReference>
<keyword evidence="1" id="KW-0472">Membrane</keyword>
<sequence length="139" mass="15199">MAICSITLLAIVWSMLGSNFNFSVALRMLIGLIICLLLLLIKKQKLTLTRLAICNYLYAGIGIFITMSLVYHGSQDISSGIISIIFGLTPIITGVFVLLLNSTLNHEILTNVQLSGIIILVLIGLGVYEYGGKVLWIKK</sequence>
<feature type="transmembrane region" description="Helical" evidence="1">
    <location>
        <begin position="77"/>
        <end position="100"/>
    </location>
</feature>
<dbReference type="EMBL" id="CP054490">
    <property type="protein sequence ID" value="QKQ23944.1"/>
    <property type="molecule type" value="Genomic_DNA"/>
</dbReference>
<dbReference type="AlphaFoldDB" id="A0A6N0HNP2"/>
<feature type="transmembrane region" description="Helical" evidence="1">
    <location>
        <begin position="24"/>
        <end position="41"/>
    </location>
</feature>
<keyword evidence="1" id="KW-1133">Transmembrane helix</keyword>
<dbReference type="InterPro" id="IPR037185">
    <property type="entry name" value="EmrE-like"/>
</dbReference>
<dbReference type="InterPro" id="IPR000620">
    <property type="entry name" value="EamA_dom"/>
</dbReference>
<keyword evidence="4" id="KW-1185">Reference proteome</keyword>
<dbReference type="SUPFAM" id="SSF103481">
    <property type="entry name" value="Multidrug resistance efflux transporter EmrE"/>
    <property type="match status" value="1"/>
</dbReference>
<dbReference type="KEGG" id="reo:HUE58_01890"/>